<sequence>MSTRKRTVKFLDDILRDRGDKMHDVMEANEAKYVQVEDPEKTADILGISAVL</sequence>
<protein>
    <submittedName>
        <fullName evidence="2">Arginine--tRNA ligase, cytoplasmic</fullName>
    </submittedName>
</protein>
<name>A0A4U0V5K6_9PEZI</name>
<feature type="domain" description="Arginyl-tRNA synthetase catalytic core" evidence="1">
    <location>
        <begin position="1"/>
        <end position="51"/>
    </location>
</feature>
<proteinExistence type="predicted"/>
<dbReference type="OrthoDB" id="68056at2759"/>
<reference evidence="2 3" key="1">
    <citation type="submission" date="2017-03" db="EMBL/GenBank/DDBJ databases">
        <title>Genomes of endolithic fungi from Antarctica.</title>
        <authorList>
            <person name="Coleine C."/>
            <person name="Masonjones S."/>
            <person name="Stajich J.E."/>
        </authorList>
    </citation>
    <scope>NUCLEOTIDE SEQUENCE [LARGE SCALE GENOMIC DNA]</scope>
    <source>
        <strain evidence="2 3">CCFEE 5184</strain>
    </source>
</reference>
<accession>A0A4U0V5K6</accession>
<evidence type="ECO:0000313" key="3">
    <source>
        <dbReference type="Proteomes" id="UP000309340"/>
    </source>
</evidence>
<dbReference type="Proteomes" id="UP000309340">
    <property type="component" value="Unassembled WGS sequence"/>
</dbReference>
<organism evidence="2 3">
    <name type="scientific">Friedmanniomyces simplex</name>
    <dbReference type="NCBI Taxonomy" id="329884"/>
    <lineage>
        <taxon>Eukaryota</taxon>
        <taxon>Fungi</taxon>
        <taxon>Dikarya</taxon>
        <taxon>Ascomycota</taxon>
        <taxon>Pezizomycotina</taxon>
        <taxon>Dothideomycetes</taxon>
        <taxon>Dothideomycetidae</taxon>
        <taxon>Mycosphaerellales</taxon>
        <taxon>Teratosphaeriaceae</taxon>
        <taxon>Friedmanniomyces</taxon>
    </lineage>
</organism>
<dbReference type="InterPro" id="IPR014729">
    <property type="entry name" value="Rossmann-like_a/b/a_fold"/>
</dbReference>
<keyword evidence="2" id="KW-0436">Ligase</keyword>
<gene>
    <name evidence="2" type="ORF">B0A55_13358</name>
</gene>
<dbReference type="Gene3D" id="3.40.50.620">
    <property type="entry name" value="HUPs"/>
    <property type="match status" value="1"/>
</dbReference>
<comment type="caution">
    <text evidence="2">The sequence shown here is derived from an EMBL/GenBank/DDBJ whole genome shotgun (WGS) entry which is preliminary data.</text>
</comment>
<dbReference type="Pfam" id="PF00750">
    <property type="entry name" value="tRNA-synt_1d"/>
    <property type="match status" value="1"/>
</dbReference>
<dbReference type="InterPro" id="IPR035684">
    <property type="entry name" value="ArgRS_core"/>
</dbReference>
<evidence type="ECO:0000259" key="1">
    <source>
        <dbReference type="Pfam" id="PF00750"/>
    </source>
</evidence>
<dbReference type="STRING" id="329884.A0A4U0V5K6"/>
<dbReference type="GO" id="GO:0016874">
    <property type="term" value="F:ligase activity"/>
    <property type="evidence" value="ECO:0007669"/>
    <property type="project" value="UniProtKB-KW"/>
</dbReference>
<feature type="non-terminal residue" evidence="2">
    <location>
        <position position="52"/>
    </location>
</feature>
<evidence type="ECO:0000313" key="2">
    <source>
        <dbReference type="EMBL" id="TKA43974.1"/>
    </source>
</evidence>
<dbReference type="AlphaFoldDB" id="A0A4U0V5K6"/>
<dbReference type="EMBL" id="NAJQ01002383">
    <property type="protein sequence ID" value="TKA43974.1"/>
    <property type="molecule type" value="Genomic_DNA"/>
</dbReference>
<keyword evidence="3" id="KW-1185">Reference proteome</keyword>